<gene>
    <name evidence="2" type="ORF">LK12_18440</name>
</gene>
<accession>A0A0B1ZFM1</accession>
<dbReference type="Gene3D" id="3.30.70.100">
    <property type="match status" value="1"/>
</dbReference>
<dbReference type="EMBL" id="JTDI01000006">
    <property type="protein sequence ID" value="KHK89886.1"/>
    <property type="molecule type" value="Genomic_DNA"/>
</dbReference>
<keyword evidence="2" id="KW-0560">Oxidoreductase</keyword>
<keyword evidence="3" id="KW-1185">Reference proteome</keyword>
<dbReference type="AlphaFoldDB" id="A0A0B1ZFM1"/>
<keyword evidence="2" id="KW-0503">Monooxygenase</keyword>
<protein>
    <submittedName>
        <fullName evidence="2">Antibiotic biosynthesis monooxygenase</fullName>
    </submittedName>
</protein>
<dbReference type="GO" id="GO:0004497">
    <property type="term" value="F:monooxygenase activity"/>
    <property type="evidence" value="ECO:0007669"/>
    <property type="project" value="UniProtKB-KW"/>
</dbReference>
<evidence type="ECO:0000259" key="1">
    <source>
        <dbReference type="PROSITE" id="PS51725"/>
    </source>
</evidence>
<dbReference type="SUPFAM" id="SSF54909">
    <property type="entry name" value="Dimeric alpha+beta barrel"/>
    <property type="match status" value="1"/>
</dbReference>
<name>A0A0B1ZFM1_9SPHN</name>
<dbReference type="InterPro" id="IPR011008">
    <property type="entry name" value="Dimeric_a/b-barrel"/>
</dbReference>
<dbReference type="OrthoDB" id="287932at2"/>
<dbReference type="InterPro" id="IPR007138">
    <property type="entry name" value="ABM_dom"/>
</dbReference>
<reference evidence="2 3" key="1">
    <citation type="submission" date="2014-10" db="EMBL/GenBank/DDBJ databases">
        <title>Genome sequence of Novosphingobium malaysiense MUSC 273(T).</title>
        <authorList>
            <person name="Lee L.-H."/>
        </authorList>
    </citation>
    <scope>NUCLEOTIDE SEQUENCE [LARGE SCALE GENOMIC DNA]</scope>
    <source>
        <strain evidence="2 3">MUSC 273</strain>
    </source>
</reference>
<evidence type="ECO:0000313" key="2">
    <source>
        <dbReference type="EMBL" id="KHK89886.1"/>
    </source>
</evidence>
<evidence type="ECO:0000313" key="3">
    <source>
        <dbReference type="Proteomes" id="UP000031057"/>
    </source>
</evidence>
<proteinExistence type="predicted"/>
<comment type="caution">
    <text evidence="2">The sequence shown here is derived from an EMBL/GenBank/DDBJ whole genome shotgun (WGS) entry which is preliminary data.</text>
</comment>
<dbReference type="PROSITE" id="PS51725">
    <property type="entry name" value="ABM"/>
    <property type="match status" value="1"/>
</dbReference>
<sequence>MRIVVAGWLTYAGDETTCREIITGGAEHIASGRAEDGCVAYNWAIDPLEPGKIQVYEEWESEEALLNHFRGAPYAAMRSHLENWELTGFGVQLYSVSGVEPVYGNDGWPRREIFGVTLGD</sequence>
<feature type="domain" description="ABM" evidence="1">
    <location>
        <begin position="3"/>
        <end position="97"/>
    </location>
</feature>
<dbReference type="RefSeq" id="WP_039287350.1">
    <property type="nucleotide sequence ID" value="NZ_JTDI01000006.1"/>
</dbReference>
<dbReference type="Proteomes" id="UP000031057">
    <property type="component" value="Unassembled WGS sequence"/>
</dbReference>
<organism evidence="2 3">
    <name type="scientific">Novosphingobium malaysiense</name>
    <dbReference type="NCBI Taxonomy" id="1348853"/>
    <lineage>
        <taxon>Bacteria</taxon>
        <taxon>Pseudomonadati</taxon>
        <taxon>Pseudomonadota</taxon>
        <taxon>Alphaproteobacteria</taxon>
        <taxon>Sphingomonadales</taxon>
        <taxon>Sphingomonadaceae</taxon>
        <taxon>Novosphingobium</taxon>
    </lineage>
</organism>
<dbReference type="Pfam" id="PF03992">
    <property type="entry name" value="ABM"/>
    <property type="match status" value="1"/>
</dbReference>